<dbReference type="GO" id="GO:0003676">
    <property type="term" value="F:nucleic acid binding"/>
    <property type="evidence" value="ECO:0007669"/>
    <property type="project" value="InterPro"/>
</dbReference>
<dbReference type="Gene3D" id="3.10.310.30">
    <property type="match status" value="1"/>
</dbReference>
<dbReference type="HOGENOM" id="CLU_009736_3_0_9"/>
<keyword evidence="10" id="KW-1185">Reference proteome</keyword>
<evidence type="ECO:0000256" key="2">
    <source>
        <dbReference type="ARBA" id="ARBA00019841"/>
    </source>
</evidence>
<keyword evidence="5 9" id="KW-0269">Exonuclease</keyword>
<keyword evidence="3" id="KW-0540">Nuclease</keyword>
<protein>
    <recommendedName>
        <fullName evidence="2">Single-stranded-DNA-specific exonuclease RecJ</fullName>
    </recommendedName>
</protein>
<dbReference type="RefSeq" id="WP_013174949.1">
    <property type="nucleotide sequence ID" value="NC_014220.1"/>
</dbReference>
<evidence type="ECO:0000256" key="3">
    <source>
        <dbReference type="ARBA" id="ARBA00022722"/>
    </source>
</evidence>
<evidence type="ECO:0000256" key="4">
    <source>
        <dbReference type="ARBA" id="ARBA00022801"/>
    </source>
</evidence>
<dbReference type="AlphaFoldDB" id="D7CLG2"/>
<accession>D7CLG2</accession>
<dbReference type="OrthoDB" id="9809852at2"/>
<dbReference type="EMBL" id="CP002048">
    <property type="protein sequence ID" value="ADI01547.1"/>
    <property type="molecule type" value="Genomic_DNA"/>
</dbReference>
<evidence type="ECO:0000313" key="10">
    <source>
        <dbReference type="Proteomes" id="UP000000378"/>
    </source>
</evidence>
<dbReference type="GO" id="GO:0006310">
    <property type="term" value="P:DNA recombination"/>
    <property type="evidence" value="ECO:0007669"/>
    <property type="project" value="InterPro"/>
</dbReference>
<comment type="similarity">
    <text evidence="1">Belongs to the RecJ family.</text>
</comment>
<evidence type="ECO:0000259" key="6">
    <source>
        <dbReference type="Pfam" id="PF01368"/>
    </source>
</evidence>
<sequence length="951" mass="106787">MRKFPIWTVKTAENRVIREIQESLGISEVLARLLYLRGIRTREEARLFIDGGLDDLCDPFLLPDLAAAVNRLEKARQYREKVLIYGDYDVDGICSVVMLKEFLDYLGVENSYYIPNRFSEGYGLNEEAVKEAVQKQYQLLVTVDCGISSCREIELAAGLGLDVVVTDHHQPPEQLPPAVAIVNPKLVQEPGLQELAGAGVVFKLVTAWADIAAPEYDKTKWLDLVCLATVADIVALLGENRLLVKAGLEFVAKTERPGLRALLDESGLNGKSLKAWHIGYVVAPRLNAAGRIGDADVAVELLLTQDPGKGLDLARFLIQQNRQRQEVEAQILQQATKEVADSADIEAQRVLVVAGDGWHQGVIGIVASRLTEQFGRPTILISWDEDYGKGSGRSVDGFDLYQALCQCSHILNRFGGHRYAAGLILERARFHEFREEINRVAASMTGSAGLVQRLEIDCEVALDDIDCQLLNELAMLEPFGEGNPVPNLLLRRSHLSDLMWVGKNSEHAKFWVDNGKRKIEAIAFNAKIEKEVDYSSFLVDLVFQPELDVYNGDTRLVLKVRDMKPSWAADDSQARAPAVGVSPPPPVLLSLGQKVENELRCGRPVVLVYPTLRCLDRHLLSMQSFLSRRALAILSGRQSREMRNNVIRMLLAGENRLFLTTEVLFKYYIENYVLPERLQLLCFVMPEGQATDLANFGRNHLEVTICLPDSRDFDHAVQVVEPAKRLKRAFIYANRAVTVHRLCGERVGLISEAGIDDIEKRWQARDRFRQGLGNGLVSDGKFGLALPFLSEVKEVLFADSPFGLSEALGFMSQASRPEEGLFFCFTEEDLASNRRYLERIFPGPDSVNSFLGYVKELDRTEVAIDQKMMLELNEYMGRKLETTELKAVLQILRELDVCRTIMNNGRVQIVFMDDGSGKANITESLYFLEGYATRKSFLRWCEVCRRARVVI</sequence>
<feature type="domain" description="DHHA1" evidence="7">
    <location>
        <begin position="349"/>
        <end position="441"/>
    </location>
</feature>
<dbReference type="InterPro" id="IPR001667">
    <property type="entry name" value="DDH_dom"/>
</dbReference>
<dbReference type="Gene3D" id="3.90.1640.30">
    <property type="match status" value="1"/>
</dbReference>
<dbReference type="InterPro" id="IPR051673">
    <property type="entry name" value="SSDNA_exonuclease_RecJ"/>
</dbReference>
<dbReference type="InterPro" id="IPR038763">
    <property type="entry name" value="DHH_sf"/>
</dbReference>
<evidence type="ECO:0000256" key="1">
    <source>
        <dbReference type="ARBA" id="ARBA00005915"/>
    </source>
</evidence>
<dbReference type="eggNOG" id="COG0608">
    <property type="taxonomic scope" value="Bacteria"/>
</dbReference>
<dbReference type="InterPro" id="IPR003156">
    <property type="entry name" value="DHHA1_dom"/>
</dbReference>
<dbReference type="NCBIfam" id="TIGR00644">
    <property type="entry name" value="recJ"/>
    <property type="match status" value="1"/>
</dbReference>
<dbReference type="SUPFAM" id="SSF64182">
    <property type="entry name" value="DHH phosphoesterases"/>
    <property type="match status" value="1"/>
</dbReference>
<dbReference type="KEGG" id="slp:Slip_0767"/>
<dbReference type="Proteomes" id="UP000000378">
    <property type="component" value="Chromosome"/>
</dbReference>
<feature type="domain" description="RecJ OB" evidence="8">
    <location>
        <begin position="456"/>
        <end position="562"/>
    </location>
</feature>
<organism evidence="9 10">
    <name type="scientific">Syntrophothermus lipocalidus (strain DSM 12680 / TGB-C1)</name>
    <dbReference type="NCBI Taxonomy" id="643648"/>
    <lineage>
        <taxon>Bacteria</taxon>
        <taxon>Bacillati</taxon>
        <taxon>Bacillota</taxon>
        <taxon>Clostridia</taxon>
        <taxon>Eubacteriales</taxon>
        <taxon>Syntrophomonadaceae</taxon>
        <taxon>Syntrophothermus</taxon>
    </lineage>
</organism>
<proteinExistence type="inferred from homology"/>
<feature type="domain" description="DDH" evidence="6">
    <location>
        <begin position="81"/>
        <end position="229"/>
    </location>
</feature>
<reference evidence="10" key="1">
    <citation type="journal article" date="2010" name="Stand. Genomic Sci.">
        <title>Complete genome sequence of Syntrophothermus lipocalidus type strain (TGB-C1T).</title>
        <authorList>
            <consortium name="US DOE Joint Genome Institute (JGI-PGF)"/>
            <person name="Djao O."/>
            <person name="Zhang X."/>
            <person name="Lucas S."/>
            <person name="Lapidus A."/>
            <person name="Glavina Del Rio T."/>
            <person name="Nolan M."/>
            <person name="Tice H."/>
            <person name="Cheng J."/>
            <person name="Han C."/>
            <person name="Tapia R."/>
            <person name="Goodwin L."/>
            <person name="Pitluck S."/>
            <person name="Liolios K."/>
            <person name="Ivanova N."/>
            <person name="Mavromatis K."/>
            <person name="Mikhailova N."/>
            <person name="Ovchinnikova G."/>
            <person name="Pati A."/>
            <person name="Brambilla E."/>
            <person name="Chen A."/>
            <person name="Palaniappan K."/>
            <person name="Land M."/>
            <person name="Hauser L."/>
            <person name="Chang Y."/>
            <person name="Jeffries C."/>
            <person name="Rohde M."/>
            <person name="Sikorski J."/>
            <person name="Spring S."/>
            <person name="Goker M."/>
            <person name="Detter J."/>
            <person name="Woyke T."/>
            <person name="Bristow J."/>
            <person name="Eisen J."/>
            <person name="Markowitz V."/>
            <person name="Hugenholtz P."/>
            <person name="Kyrpides N."/>
            <person name="Klenk H."/>
        </authorList>
    </citation>
    <scope>NUCLEOTIDE SEQUENCE [LARGE SCALE GENOMIC DNA]</scope>
    <source>
        <strain evidence="10">DSM 12680 / TGB-C1</strain>
    </source>
</reference>
<dbReference type="Pfam" id="PF01368">
    <property type="entry name" value="DHH"/>
    <property type="match status" value="1"/>
</dbReference>
<dbReference type="Pfam" id="PF17768">
    <property type="entry name" value="RecJ_OB"/>
    <property type="match status" value="1"/>
</dbReference>
<dbReference type="InterPro" id="IPR004610">
    <property type="entry name" value="RecJ"/>
</dbReference>
<dbReference type="Pfam" id="PF02272">
    <property type="entry name" value="DHHA1"/>
    <property type="match status" value="1"/>
</dbReference>
<evidence type="ECO:0000259" key="8">
    <source>
        <dbReference type="Pfam" id="PF17768"/>
    </source>
</evidence>
<reference evidence="9 10" key="2">
    <citation type="journal article" date="2010" name="Stand. Genomic Sci.">
        <title>Complete genome sequence of Syntrophothermus lipocalidus type strain (TGB-C1).</title>
        <authorList>
            <person name="Djao O.D."/>
            <person name="Zhang X."/>
            <person name="Lucas S."/>
            <person name="Lapidus A."/>
            <person name="Del Rio T.G."/>
            <person name="Nolan M."/>
            <person name="Tice H."/>
            <person name="Cheng J.F."/>
            <person name="Han C."/>
            <person name="Tapia R."/>
            <person name="Goodwin L."/>
            <person name="Pitluck S."/>
            <person name="Liolios K."/>
            <person name="Ivanova N."/>
            <person name="Mavromatis K."/>
            <person name="Mikhailova N."/>
            <person name="Ovchinnikova G."/>
            <person name="Pati A."/>
            <person name="Brambilla E."/>
            <person name="Chen A."/>
            <person name="Palaniappan K."/>
            <person name="Land M."/>
            <person name="Hauser L."/>
            <person name="Chang Y.J."/>
            <person name="Jeffries C.D."/>
            <person name="Rohde M."/>
            <person name="Sikorski J."/>
            <person name="Spring S."/>
            <person name="Goker M."/>
            <person name="Detter J.C."/>
            <person name="Woyke T."/>
            <person name="Bristow J."/>
            <person name="Eisen J.A."/>
            <person name="Markowitz V."/>
            <person name="Hugenholtz P."/>
            <person name="Kyrpides N.C."/>
            <person name="Klenk H.P."/>
        </authorList>
    </citation>
    <scope>NUCLEOTIDE SEQUENCE [LARGE SCALE GENOMIC DNA]</scope>
    <source>
        <strain evidence="10">DSM 12680 / TGB-C1</strain>
    </source>
</reference>
<dbReference type="GO" id="GO:0006281">
    <property type="term" value="P:DNA repair"/>
    <property type="evidence" value="ECO:0007669"/>
    <property type="project" value="InterPro"/>
</dbReference>
<dbReference type="STRING" id="643648.Slip_0767"/>
<evidence type="ECO:0000259" key="7">
    <source>
        <dbReference type="Pfam" id="PF02272"/>
    </source>
</evidence>
<dbReference type="GO" id="GO:0008409">
    <property type="term" value="F:5'-3' exonuclease activity"/>
    <property type="evidence" value="ECO:0007669"/>
    <property type="project" value="InterPro"/>
</dbReference>
<gene>
    <name evidence="9" type="ordered locus">Slip_0767</name>
</gene>
<dbReference type="PANTHER" id="PTHR30255:SF2">
    <property type="entry name" value="SINGLE-STRANDED-DNA-SPECIFIC EXONUCLEASE RECJ"/>
    <property type="match status" value="1"/>
</dbReference>
<evidence type="ECO:0000313" key="9">
    <source>
        <dbReference type="EMBL" id="ADI01547.1"/>
    </source>
</evidence>
<name>D7CLG2_SYNLT</name>
<dbReference type="InterPro" id="IPR041122">
    <property type="entry name" value="RecJ_OB"/>
</dbReference>
<dbReference type="PANTHER" id="PTHR30255">
    <property type="entry name" value="SINGLE-STRANDED-DNA-SPECIFIC EXONUCLEASE RECJ"/>
    <property type="match status" value="1"/>
</dbReference>
<keyword evidence="4" id="KW-0378">Hydrolase</keyword>
<evidence type="ECO:0000256" key="5">
    <source>
        <dbReference type="ARBA" id="ARBA00022839"/>
    </source>
</evidence>